<reference evidence="8" key="1">
    <citation type="journal article" date="2021" name="PeerJ">
        <title>Extensive microbial diversity within the chicken gut microbiome revealed by metagenomics and culture.</title>
        <authorList>
            <person name="Gilroy R."/>
            <person name="Ravi A."/>
            <person name="Getino M."/>
            <person name="Pursley I."/>
            <person name="Horton D.L."/>
            <person name="Alikhan N.F."/>
            <person name="Baker D."/>
            <person name="Gharbi K."/>
            <person name="Hall N."/>
            <person name="Watson M."/>
            <person name="Adriaenssens E.M."/>
            <person name="Foster-Nyarko E."/>
            <person name="Jarju S."/>
            <person name="Secka A."/>
            <person name="Antonio M."/>
            <person name="Oren A."/>
            <person name="Chaudhuri R.R."/>
            <person name="La Ragione R."/>
            <person name="Hildebrand F."/>
            <person name="Pallen M.J."/>
        </authorList>
    </citation>
    <scope>NUCLEOTIDE SEQUENCE</scope>
    <source>
        <strain evidence="8">CHK178-16964</strain>
    </source>
</reference>
<keyword evidence="4 6" id="KW-1133">Transmembrane helix</keyword>
<reference evidence="8" key="2">
    <citation type="submission" date="2021-04" db="EMBL/GenBank/DDBJ databases">
        <authorList>
            <person name="Gilroy R."/>
        </authorList>
    </citation>
    <scope>NUCLEOTIDE SEQUENCE</scope>
    <source>
        <strain evidence="8">CHK178-16964</strain>
    </source>
</reference>
<dbReference type="Pfam" id="PF00482">
    <property type="entry name" value="T2SSF"/>
    <property type="match status" value="1"/>
</dbReference>
<evidence type="ECO:0000256" key="4">
    <source>
        <dbReference type="ARBA" id="ARBA00022989"/>
    </source>
</evidence>
<feature type="transmembrane region" description="Helical" evidence="6">
    <location>
        <begin position="35"/>
        <end position="51"/>
    </location>
</feature>
<evidence type="ECO:0000256" key="5">
    <source>
        <dbReference type="ARBA" id="ARBA00023136"/>
    </source>
</evidence>
<comment type="caution">
    <text evidence="8">The sequence shown here is derived from an EMBL/GenBank/DDBJ whole genome shotgun (WGS) entry which is preliminary data.</text>
</comment>
<evidence type="ECO:0000313" key="9">
    <source>
        <dbReference type="Proteomes" id="UP000823900"/>
    </source>
</evidence>
<comment type="subcellular location">
    <subcellularLocation>
        <location evidence="1">Cell membrane</location>
        <topology evidence="1">Multi-pass membrane protein</topology>
    </subcellularLocation>
</comment>
<proteinExistence type="predicted"/>
<feature type="transmembrane region" description="Helical" evidence="6">
    <location>
        <begin position="221"/>
        <end position="241"/>
    </location>
</feature>
<feature type="transmembrane region" description="Helical" evidence="6">
    <location>
        <begin position="190"/>
        <end position="209"/>
    </location>
</feature>
<keyword evidence="2" id="KW-1003">Cell membrane</keyword>
<evidence type="ECO:0000256" key="3">
    <source>
        <dbReference type="ARBA" id="ARBA00022692"/>
    </source>
</evidence>
<dbReference type="EMBL" id="DWZA01000100">
    <property type="protein sequence ID" value="HJA72267.1"/>
    <property type="molecule type" value="Genomic_DNA"/>
</dbReference>
<keyword evidence="5 6" id="KW-0472">Membrane</keyword>
<evidence type="ECO:0000313" key="8">
    <source>
        <dbReference type="EMBL" id="HJA72267.1"/>
    </source>
</evidence>
<accession>A0A9D2HK17</accession>
<sequence length="245" mass="27806">MSYDDYRLSPRELLVCELEGIGACALLSYVYYRNLNAFLCLLPFGIAYPWYKKKELKRKRLEKLSSEFKEGITILASSLAAGYSVENAFSASLKELKVLYGENGLIVREFQYIVLQLRMNRPVEQLLSDFGRRSGLDDIDNFAEVFAAAKRSGGRMASIMAHTADLIRERMEVKEEIRTMTAARRFEQKIMNALPFCIVFYIDGASPGFFSQMYETAMGRILMSACLLVYVGAVVMAGRILEIEI</sequence>
<keyword evidence="3 6" id="KW-0812">Transmembrane</keyword>
<dbReference type="Proteomes" id="UP000823900">
    <property type="component" value="Unassembled WGS sequence"/>
</dbReference>
<dbReference type="PANTHER" id="PTHR35007">
    <property type="entry name" value="INTEGRAL MEMBRANE PROTEIN-RELATED"/>
    <property type="match status" value="1"/>
</dbReference>
<evidence type="ECO:0000256" key="1">
    <source>
        <dbReference type="ARBA" id="ARBA00004651"/>
    </source>
</evidence>
<evidence type="ECO:0000259" key="7">
    <source>
        <dbReference type="Pfam" id="PF00482"/>
    </source>
</evidence>
<name>A0A9D2HK17_9FIRM</name>
<gene>
    <name evidence="8" type="ORF">IAA07_11960</name>
</gene>
<protein>
    <submittedName>
        <fullName evidence="8">Type II secretion system F family protein</fullName>
    </submittedName>
</protein>
<dbReference type="GO" id="GO:0005886">
    <property type="term" value="C:plasma membrane"/>
    <property type="evidence" value="ECO:0007669"/>
    <property type="project" value="UniProtKB-SubCell"/>
</dbReference>
<dbReference type="AlphaFoldDB" id="A0A9D2HK17"/>
<evidence type="ECO:0000256" key="6">
    <source>
        <dbReference type="SAM" id="Phobius"/>
    </source>
</evidence>
<feature type="domain" description="Type II secretion system protein GspF" evidence="7">
    <location>
        <begin position="73"/>
        <end position="182"/>
    </location>
</feature>
<dbReference type="PANTHER" id="PTHR35007:SF1">
    <property type="entry name" value="PILUS ASSEMBLY PROTEIN"/>
    <property type="match status" value="1"/>
</dbReference>
<dbReference type="InterPro" id="IPR018076">
    <property type="entry name" value="T2SS_GspF_dom"/>
</dbReference>
<evidence type="ECO:0000256" key="2">
    <source>
        <dbReference type="ARBA" id="ARBA00022475"/>
    </source>
</evidence>
<organism evidence="8 9">
    <name type="scientific">Candidatus Lachnoclostridium stercoravium</name>
    <dbReference type="NCBI Taxonomy" id="2838633"/>
    <lineage>
        <taxon>Bacteria</taxon>
        <taxon>Bacillati</taxon>
        <taxon>Bacillota</taxon>
        <taxon>Clostridia</taxon>
        <taxon>Lachnospirales</taxon>
        <taxon>Lachnospiraceae</taxon>
    </lineage>
</organism>